<evidence type="ECO:0000313" key="2">
    <source>
        <dbReference type="EMBL" id="SEC06326.1"/>
    </source>
</evidence>
<dbReference type="InterPro" id="IPR018247">
    <property type="entry name" value="EF_Hand_1_Ca_BS"/>
</dbReference>
<feature type="domain" description="EF-hand" evidence="1">
    <location>
        <begin position="5"/>
        <end position="40"/>
    </location>
</feature>
<name>A0A1H4PG13_9ACTN</name>
<dbReference type="Proteomes" id="UP000182375">
    <property type="component" value="Unassembled WGS sequence"/>
</dbReference>
<dbReference type="EMBL" id="FNTD01000004">
    <property type="protein sequence ID" value="SEC06326.1"/>
    <property type="molecule type" value="Genomic_DNA"/>
</dbReference>
<dbReference type="InterPro" id="IPR011992">
    <property type="entry name" value="EF-hand-dom_pair"/>
</dbReference>
<dbReference type="GeneID" id="95517005"/>
<evidence type="ECO:0000313" key="3">
    <source>
        <dbReference type="Proteomes" id="UP000182375"/>
    </source>
</evidence>
<feature type="domain" description="EF-hand" evidence="1">
    <location>
        <begin position="93"/>
        <end position="128"/>
    </location>
</feature>
<dbReference type="Pfam" id="PF13202">
    <property type="entry name" value="EF-hand_5"/>
    <property type="match status" value="2"/>
</dbReference>
<reference evidence="2 3" key="1">
    <citation type="submission" date="2016-10" db="EMBL/GenBank/DDBJ databases">
        <authorList>
            <person name="de Groot N.N."/>
        </authorList>
    </citation>
    <scope>NUCLEOTIDE SEQUENCE [LARGE SCALE GENOMIC DNA]</scope>
    <source>
        <strain evidence="2 3">DSM 40306</strain>
    </source>
</reference>
<dbReference type="AlphaFoldDB" id="A0A1H4PG13"/>
<dbReference type="GO" id="GO:0005509">
    <property type="term" value="F:calcium ion binding"/>
    <property type="evidence" value="ECO:0007669"/>
    <property type="project" value="InterPro"/>
</dbReference>
<dbReference type="PROSITE" id="PS00018">
    <property type="entry name" value="EF_HAND_1"/>
    <property type="match status" value="2"/>
</dbReference>
<dbReference type="RefSeq" id="WP_070024564.1">
    <property type="nucleotide sequence ID" value="NZ_FNTD01000004.1"/>
</dbReference>
<dbReference type="CDD" id="cd00051">
    <property type="entry name" value="EFh"/>
    <property type="match status" value="1"/>
</dbReference>
<accession>A0A1H4PG13</accession>
<dbReference type="InterPro" id="IPR002048">
    <property type="entry name" value="EF_hand_dom"/>
</dbReference>
<organism evidence="2 3">
    <name type="scientific">Streptomyces misionensis</name>
    <dbReference type="NCBI Taxonomy" id="67331"/>
    <lineage>
        <taxon>Bacteria</taxon>
        <taxon>Bacillati</taxon>
        <taxon>Actinomycetota</taxon>
        <taxon>Actinomycetes</taxon>
        <taxon>Kitasatosporales</taxon>
        <taxon>Streptomycetaceae</taxon>
        <taxon>Streptomyces</taxon>
    </lineage>
</organism>
<protein>
    <submittedName>
        <fullName evidence="2">Ca2+-binding protein, EF-hand superfamily</fullName>
    </submittedName>
</protein>
<dbReference type="SUPFAM" id="SSF47473">
    <property type="entry name" value="EF-hand"/>
    <property type="match status" value="1"/>
</dbReference>
<dbReference type="Gene3D" id="1.10.238.10">
    <property type="entry name" value="EF-hand"/>
    <property type="match status" value="1"/>
</dbReference>
<dbReference type="SMART" id="SM00054">
    <property type="entry name" value="EFh"/>
    <property type="match status" value="3"/>
</dbReference>
<evidence type="ECO:0000259" key="1">
    <source>
        <dbReference type="PROSITE" id="PS50222"/>
    </source>
</evidence>
<sequence>MPTSEANNRVELVFSLFDANGNGVLDPGDFELMGRRVVEAVPEADDRAKSRMLQAFQGYWDTLRTELDADGDGQVSPEEFNAIVLDPQRFDVTVDEFAEALAALGDPDGDGYVERPHFVALMTAIGFRRPNIEALFDAFEPVHGDRIPVVTWADGIRDYYRPEKSGIPGDHLVTDVAR</sequence>
<dbReference type="PROSITE" id="PS50222">
    <property type="entry name" value="EF_HAND_2"/>
    <property type="match status" value="2"/>
</dbReference>
<proteinExistence type="predicted"/>
<dbReference type="STRING" id="67331.SAMN04490357_1086"/>
<gene>
    <name evidence="2" type="ORF">SAMN04490357_1086</name>
</gene>